<dbReference type="AlphaFoldDB" id="A0AA39GH35"/>
<organism evidence="1 2">
    <name type="scientific">Sarocladium strictum</name>
    <name type="common">Black bundle disease fungus</name>
    <name type="synonym">Acremonium strictum</name>
    <dbReference type="NCBI Taxonomy" id="5046"/>
    <lineage>
        <taxon>Eukaryota</taxon>
        <taxon>Fungi</taxon>
        <taxon>Dikarya</taxon>
        <taxon>Ascomycota</taxon>
        <taxon>Pezizomycotina</taxon>
        <taxon>Sordariomycetes</taxon>
        <taxon>Hypocreomycetidae</taxon>
        <taxon>Hypocreales</taxon>
        <taxon>Sarocladiaceae</taxon>
        <taxon>Sarocladium</taxon>
    </lineage>
</organism>
<name>A0AA39GH35_SARSR</name>
<reference evidence="1" key="1">
    <citation type="submission" date="2022-10" db="EMBL/GenBank/DDBJ databases">
        <title>Determination and structural analysis of whole genome sequence of Sarocladium strictum F4-1.</title>
        <authorList>
            <person name="Hu L."/>
            <person name="Jiang Y."/>
        </authorList>
    </citation>
    <scope>NUCLEOTIDE SEQUENCE</scope>
    <source>
        <strain evidence="1">F4-1</strain>
    </source>
</reference>
<proteinExistence type="predicted"/>
<accession>A0AA39GH35</accession>
<dbReference type="EMBL" id="JAPDFR010000004">
    <property type="protein sequence ID" value="KAK0387232.1"/>
    <property type="molecule type" value="Genomic_DNA"/>
</dbReference>
<keyword evidence="2" id="KW-1185">Reference proteome</keyword>
<evidence type="ECO:0000313" key="1">
    <source>
        <dbReference type="EMBL" id="KAK0387232.1"/>
    </source>
</evidence>
<protein>
    <submittedName>
        <fullName evidence="1">Uncharacterized protein</fullName>
    </submittedName>
</protein>
<sequence length="208" mass="23625">MSAQLNHPEIISAATADPSNTAITYPDDHVNQTIAKHYTVDEPFTYTRAQLWDMEVKKARNPAKYLRPIIRPGSLKVFDTQVDGDIETFTRVSDQRRFQNPEEFGTVIEQVRIDHAQHRVFFVGVPEVTGPDGEKIVAGKNQPIFHVTHGAVGDDSEPANTWAVVFLTEERDEALRETLENMGKSPFLSVYNEIYIREDLGRTLTRKE</sequence>
<dbReference type="Proteomes" id="UP001175261">
    <property type="component" value="Unassembled WGS sequence"/>
</dbReference>
<gene>
    <name evidence="1" type="ORF">NLU13_5545</name>
</gene>
<evidence type="ECO:0000313" key="2">
    <source>
        <dbReference type="Proteomes" id="UP001175261"/>
    </source>
</evidence>
<comment type="caution">
    <text evidence="1">The sequence shown here is derived from an EMBL/GenBank/DDBJ whole genome shotgun (WGS) entry which is preliminary data.</text>
</comment>